<protein>
    <submittedName>
        <fullName evidence="1">Uncharacterized protein</fullName>
    </submittedName>
</protein>
<proteinExistence type="predicted"/>
<name>A0ABV7FQA9_9ALTE</name>
<keyword evidence="2" id="KW-1185">Reference proteome</keyword>
<dbReference type="EMBL" id="JBHRSW010000024">
    <property type="protein sequence ID" value="MFC3122522.1"/>
    <property type="molecule type" value="Genomic_DNA"/>
</dbReference>
<evidence type="ECO:0000313" key="1">
    <source>
        <dbReference type="EMBL" id="MFC3122522.1"/>
    </source>
</evidence>
<dbReference type="Proteomes" id="UP001595478">
    <property type="component" value="Unassembled WGS sequence"/>
</dbReference>
<organism evidence="1 2">
    <name type="scientific">Agaribacter flavus</name>
    <dbReference type="NCBI Taxonomy" id="1902781"/>
    <lineage>
        <taxon>Bacteria</taxon>
        <taxon>Pseudomonadati</taxon>
        <taxon>Pseudomonadota</taxon>
        <taxon>Gammaproteobacteria</taxon>
        <taxon>Alteromonadales</taxon>
        <taxon>Alteromonadaceae</taxon>
        <taxon>Agaribacter</taxon>
    </lineage>
</organism>
<evidence type="ECO:0000313" key="2">
    <source>
        <dbReference type="Proteomes" id="UP001595478"/>
    </source>
</evidence>
<gene>
    <name evidence="1" type="ORF">ACFOHL_12910</name>
</gene>
<sequence>MNESDWKIFKQIKDLAIEKYCSLTLDEANDIISGERESSHETYLYLYKTLQNRDKHLAVMFEGHSRSKAWLQLIAMRKEGLAEQSLLDKLSDEFRIKTDPTKLW</sequence>
<accession>A0ABV7FQA9</accession>
<dbReference type="RefSeq" id="WP_376920653.1">
    <property type="nucleotide sequence ID" value="NZ_JBHRSW010000024.1"/>
</dbReference>
<reference evidence="2" key="1">
    <citation type="journal article" date="2019" name="Int. J. Syst. Evol. Microbiol.">
        <title>The Global Catalogue of Microorganisms (GCM) 10K type strain sequencing project: providing services to taxonomists for standard genome sequencing and annotation.</title>
        <authorList>
            <consortium name="The Broad Institute Genomics Platform"/>
            <consortium name="The Broad Institute Genome Sequencing Center for Infectious Disease"/>
            <person name="Wu L."/>
            <person name="Ma J."/>
        </authorList>
    </citation>
    <scope>NUCLEOTIDE SEQUENCE [LARGE SCALE GENOMIC DNA]</scope>
    <source>
        <strain evidence="2">KCTC 52473</strain>
    </source>
</reference>
<comment type="caution">
    <text evidence="1">The sequence shown here is derived from an EMBL/GenBank/DDBJ whole genome shotgun (WGS) entry which is preliminary data.</text>
</comment>